<feature type="binding site" evidence="10 13">
    <location>
        <position position="65"/>
    </location>
    <ligand>
        <name>a divalent metal cation</name>
        <dbReference type="ChEBI" id="CHEBI:60240"/>
    </ligand>
</feature>
<feature type="binding site" evidence="10 13">
    <location>
        <position position="180"/>
    </location>
    <ligand>
        <name>a divalent metal cation</name>
        <dbReference type="ChEBI" id="CHEBI:60240"/>
    </ligand>
</feature>
<dbReference type="Proteomes" id="UP000092401">
    <property type="component" value="Unassembled WGS sequence"/>
</dbReference>
<keyword evidence="13" id="KW-0464">Manganese</keyword>
<evidence type="ECO:0000256" key="2">
    <source>
        <dbReference type="ARBA" id="ARBA00001936"/>
    </source>
</evidence>
<comment type="cofactor">
    <cofactor evidence="10 13">
        <name>a divalent metal cation</name>
        <dbReference type="ChEBI" id="CHEBI:60240"/>
    </cofactor>
    <text evidence="10 13">Binds 1 divalent metal cation per subunit.</text>
</comment>
<dbReference type="PATRIC" id="fig|1706436.3.peg.1485"/>
<dbReference type="FunFam" id="3.20.20.70:FF:000004">
    <property type="entry name" value="Ribulose-phosphate 3-epimerase"/>
    <property type="match status" value="1"/>
</dbReference>
<organism evidence="15 19">
    <name type="scientific">Candidatus Methanofastidiosum methylothiophilum</name>
    <dbReference type="NCBI Taxonomy" id="1705564"/>
    <lineage>
        <taxon>Archaea</taxon>
        <taxon>Methanobacteriati</taxon>
        <taxon>Methanobacteriota</taxon>
        <taxon>Stenosarchaea group</taxon>
        <taxon>Candidatus Methanofastidiosia</taxon>
        <taxon>Candidatus Methanofastidiosales</taxon>
        <taxon>Candidatus Methanofastidiosaceae</taxon>
        <taxon>Candidatus Methanofastidiosum</taxon>
    </lineage>
</organism>
<evidence type="ECO:0000256" key="14">
    <source>
        <dbReference type="PIRSR" id="PIRSR001461-3"/>
    </source>
</evidence>
<comment type="cofactor">
    <cofactor evidence="4">
        <name>Zn(2+)</name>
        <dbReference type="ChEBI" id="CHEBI:29105"/>
    </cofactor>
</comment>
<feature type="binding site" evidence="10">
    <location>
        <begin position="180"/>
        <end position="182"/>
    </location>
    <ligand>
        <name>substrate</name>
    </ligand>
</feature>
<evidence type="ECO:0000256" key="4">
    <source>
        <dbReference type="ARBA" id="ARBA00001947"/>
    </source>
</evidence>
<evidence type="ECO:0000313" key="17">
    <source>
        <dbReference type="EMBL" id="KYC50022.1"/>
    </source>
</evidence>
<name>A0A150IID0_9EURY</name>
<dbReference type="Pfam" id="PF00834">
    <property type="entry name" value="Ribul_P_3_epim"/>
    <property type="match status" value="1"/>
</dbReference>
<dbReference type="NCBIfam" id="NF004076">
    <property type="entry name" value="PRK05581.1-4"/>
    <property type="match status" value="1"/>
</dbReference>
<proteinExistence type="inferred from homology"/>
<dbReference type="PANTHER" id="PTHR11749">
    <property type="entry name" value="RIBULOSE-5-PHOSPHATE-3-EPIMERASE"/>
    <property type="match status" value="1"/>
</dbReference>
<keyword evidence="9 10" id="KW-0413">Isomerase</keyword>
<dbReference type="Proteomes" id="UP000092403">
    <property type="component" value="Unassembled WGS sequence"/>
</dbReference>
<dbReference type="HAMAP" id="MF_02227">
    <property type="entry name" value="RPE"/>
    <property type="match status" value="1"/>
</dbReference>
<dbReference type="CDD" id="cd00429">
    <property type="entry name" value="RPE"/>
    <property type="match status" value="1"/>
</dbReference>
<dbReference type="Proteomes" id="UP000091929">
    <property type="component" value="Unassembled WGS sequence"/>
</dbReference>
<accession>A0A150IR53</accession>
<dbReference type="AlphaFoldDB" id="A0A150IID0"/>
<feature type="binding site" evidence="14">
    <location>
        <position position="182"/>
    </location>
    <ligand>
        <name>substrate</name>
    </ligand>
</feature>
<evidence type="ECO:0000256" key="12">
    <source>
        <dbReference type="PIRSR" id="PIRSR001461-1"/>
    </source>
</evidence>
<evidence type="ECO:0000313" key="15">
    <source>
        <dbReference type="EMBL" id="KYC44746.1"/>
    </source>
</evidence>
<feature type="binding site" evidence="10 14">
    <location>
        <begin position="202"/>
        <end position="203"/>
    </location>
    <ligand>
        <name>substrate</name>
    </ligand>
</feature>
<feature type="binding site" evidence="10 14">
    <location>
        <position position="7"/>
    </location>
    <ligand>
        <name>substrate</name>
    </ligand>
</feature>
<feature type="binding site" evidence="10 13">
    <location>
        <position position="34"/>
    </location>
    <ligand>
        <name>a divalent metal cation</name>
        <dbReference type="ChEBI" id="CHEBI:60240"/>
    </ligand>
</feature>
<dbReference type="GO" id="GO:0019323">
    <property type="term" value="P:pentose catabolic process"/>
    <property type="evidence" value="ECO:0007669"/>
    <property type="project" value="UniProtKB-UniRule"/>
</dbReference>
<evidence type="ECO:0000256" key="9">
    <source>
        <dbReference type="ARBA" id="ARBA00023235"/>
    </source>
</evidence>
<comment type="cofactor">
    <cofactor evidence="3">
        <name>Co(2+)</name>
        <dbReference type="ChEBI" id="CHEBI:48828"/>
    </cofactor>
</comment>
<keyword evidence="13" id="KW-0170">Cobalt</keyword>
<dbReference type="PROSITE" id="PS01086">
    <property type="entry name" value="RIBUL_P_3_EPIMER_2"/>
    <property type="match status" value="1"/>
</dbReference>
<sequence length="223" mass="24513">MAKLAPSILSADFSRLGDEILEAENAGADLIHIDVMDGHFVPNITIGPLVVEAVSKITELPIDVHLMIENPSDYVEMFFKSLDKNDRDVSLDYISFHIEASYHPHRLLNKIRELKVKSGIALNPSTPVNTITHLLDSTDLLILMTVNPGFGGQSFIETMIPKIKEAKKLVKGHDIEILVDGGVTEKNIKRIKDAGADILVAGSAVFNKNDSIKNNIIRLKALV</sequence>
<gene>
    <name evidence="10" type="primary">rpe</name>
    <name evidence="15" type="ORF">APG10_01463</name>
    <name evidence="16" type="ORF">APG11_01154</name>
    <name evidence="17" type="ORF">APG12_01110</name>
</gene>
<comment type="pathway">
    <text evidence="10">Carbohydrate degradation.</text>
</comment>
<protein>
    <recommendedName>
        <fullName evidence="7 10">Ribulose-phosphate 3-epimerase</fullName>
        <ecNumber evidence="7 10">5.1.3.1</ecNumber>
    </recommendedName>
</protein>
<dbReference type="GO" id="GO:0046872">
    <property type="term" value="F:metal ion binding"/>
    <property type="evidence" value="ECO:0007669"/>
    <property type="project" value="UniProtKB-UniRule"/>
</dbReference>
<accession>A0A150IID0</accession>
<dbReference type="EC" id="5.1.3.1" evidence="7 10"/>
<evidence type="ECO:0000313" key="18">
    <source>
        <dbReference type="Proteomes" id="UP000091929"/>
    </source>
</evidence>
<dbReference type="PATRIC" id="fig|1706437.3.peg.1165"/>
<comment type="cofactor">
    <cofactor evidence="2">
        <name>Mn(2+)</name>
        <dbReference type="ChEBI" id="CHEBI:29035"/>
    </cofactor>
</comment>
<keyword evidence="13" id="KW-0862">Zinc</keyword>
<evidence type="ECO:0000313" key="16">
    <source>
        <dbReference type="EMBL" id="KYC47463.1"/>
    </source>
</evidence>
<dbReference type="PIRSF" id="PIRSF001461">
    <property type="entry name" value="RPE"/>
    <property type="match status" value="1"/>
</dbReference>
<dbReference type="InterPro" id="IPR011060">
    <property type="entry name" value="RibuloseP-bd_barrel"/>
</dbReference>
<dbReference type="EMBL" id="LNJC01000021">
    <property type="protein sequence ID" value="KYC50022.1"/>
    <property type="molecule type" value="Genomic_DNA"/>
</dbReference>
<evidence type="ECO:0000256" key="10">
    <source>
        <dbReference type="HAMAP-Rule" id="MF_02227"/>
    </source>
</evidence>
<dbReference type="InterPro" id="IPR013785">
    <property type="entry name" value="Aldolase_TIM"/>
</dbReference>
<evidence type="ECO:0000256" key="3">
    <source>
        <dbReference type="ARBA" id="ARBA00001941"/>
    </source>
</evidence>
<comment type="cofactor">
    <cofactor evidence="5">
        <name>Fe(2+)</name>
        <dbReference type="ChEBI" id="CHEBI:29033"/>
    </cofactor>
</comment>
<dbReference type="PROSITE" id="PS01085">
    <property type="entry name" value="RIBUL_P_3_EPIMER_1"/>
    <property type="match status" value="1"/>
</dbReference>
<feature type="active site" description="Proton donor" evidence="10 12">
    <location>
        <position position="180"/>
    </location>
</feature>
<evidence type="ECO:0000256" key="13">
    <source>
        <dbReference type="PIRSR" id="PIRSR001461-2"/>
    </source>
</evidence>
<dbReference type="InterPro" id="IPR026019">
    <property type="entry name" value="Ribul_P_3_epim"/>
</dbReference>
<dbReference type="EMBL" id="LNGE01000044">
    <property type="protein sequence ID" value="KYC44746.1"/>
    <property type="molecule type" value="Genomic_DNA"/>
</dbReference>
<dbReference type="Gene3D" id="3.20.20.70">
    <property type="entry name" value="Aldolase class I"/>
    <property type="match status" value="1"/>
</dbReference>
<comment type="caution">
    <text evidence="15">The sequence shown here is derived from an EMBL/GenBank/DDBJ whole genome shotgun (WGS) entry which is preliminary data.</text>
</comment>
<evidence type="ECO:0000256" key="7">
    <source>
        <dbReference type="ARBA" id="ARBA00013188"/>
    </source>
</evidence>
<comment type="catalytic activity">
    <reaction evidence="1 10 11">
        <text>D-ribulose 5-phosphate = D-xylulose 5-phosphate</text>
        <dbReference type="Rhea" id="RHEA:13677"/>
        <dbReference type="ChEBI" id="CHEBI:57737"/>
        <dbReference type="ChEBI" id="CHEBI:58121"/>
        <dbReference type="EC" id="5.1.3.1"/>
    </reaction>
</comment>
<reference evidence="18 19" key="1">
    <citation type="journal article" date="2016" name="ISME J.">
        <title>Chasing the elusive Euryarchaeota class WSA2: genomes reveal a uniquely fastidious methyl-reducing methanogen.</title>
        <authorList>
            <person name="Nobu M.K."/>
            <person name="Narihiro T."/>
            <person name="Kuroda K."/>
            <person name="Mei R."/>
            <person name="Liu W.T."/>
        </authorList>
    </citation>
    <scope>NUCLEOTIDE SEQUENCE [LARGE SCALE GENOMIC DNA]</scope>
    <source>
        <strain evidence="15">B03fssc0709_Meth_Bin005</strain>
        <strain evidence="16">B15fssc0709_Meth_Bin003</strain>
        <strain evidence="17">BMIXfssc0709_Meth_Bin006</strain>
    </source>
</reference>
<keyword evidence="8 10" id="KW-0479">Metal-binding</keyword>
<dbReference type="NCBIfam" id="TIGR01163">
    <property type="entry name" value="rpe"/>
    <property type="match status" value="1"/>
</dbReference>
<dbReference type="SUPFAM" id="SSF51366">
    <property type="entry name" value="Ribulose-phoshate binding barrel"/>
    <property type="match status" value="1"/>
</dbReference>
<dbReference type="GO" id="GO:0004750">
    <property type="term" value="F:D-ribulose-phosphate 3-epimerase activity"/>
    <property type="evidence" value="ECO:0007669"/>
    <property type="project" value="UniProtKB-UniRule"/>
</dbReference>
<feature type="binding site" evidence="10 14">
    <location>
        <position position="65"/>
    </location>
    <ligand>
        <name>substrate</name>
    </ligand>
</feature>
<feature type="binding site" evidence="10 14">
    <location>
        <begin position="149"/>
        <end position="152"/>
    </location>
    <ligand>
        <name>substrate</name>
    </ligand>
</feature>
<evidence type="ECO:0000256" key="1">
    <source>
        <dbReference type="ARBA" id="ARBA00001782"/>
    </source>
</evidence>
<evidence type="ECO:0000256" key="8">
    <source>
        <dbReference type="ARBA" id="ARBA00022723"/>
    </source>
</evidence>
<dbReference type="EMBL" id="LNGF01000023">
    <property type="protein sequence ID" value="KYC47463.1"/>
    <property type="molecule type" value="Genomic_DNA"/>
</dbReference>
<comment type="similarity">
    <text evidence="6 10 11">Belongs to the ribulose-phosphate 3-epimerase family.</text>
</comment>
<evidence type="ECO:0000313" key="19">
    <source>
        <dbReference type="Proteomes" id="UP000092401"/>
    </source>
</evidence>
<evidence type="ECO:0000256" key="5">
    <source>
        <dbReference type="ARBA" id="ARBA00001954"/>
    </source>
</evidence>
<dbReference type="GO" id="GO:0006098">
    <property type="term" value="P:pentose-phosphate shunt"/>
    <property type="evidence" value="ECO:0007669"/>
    <property type="project" value="UniProtKB-UniRule"/>
</dbReference>
<evidence type="ECO:0000256" key="6">
    <source>
        <dbReference type="ARBA" id="ARBA00009541"/>
    </source>
</evidence>
<accession>A0A150IYP1</accession>
<keyword evidence="10 11" id="KW-0119">Carbohydrate metabolism</keyword>
<evidence type="ECO:0000256" key="11">
    <source>
        <dbReference type="PIRNR" id="PIRNR001461"/>
    </source>
</evidence>
<dbReference type="GO" id="GO:0005737">
    <property type="term" value="C:cytoplasm"/>
    <property type="evidence" value="ECO:0007669"/>
    <property type="project" value="UniProtKB-ARBA"/>
</dbReference>
<dbReference type="PATRIC" id="fig|1706438.3.peg.1119"/>
<feature type="binding site" evidence="10 13">
    <location>
        <position position="32"/>
    </location>
    <ligand>
        <name>a divalent metal cation</name>
        <dbReference type="ChEBI" id="CHEBI:60240"/>
    </ligand>
</feature>
<dbReference type="InterPro" id="IPR000056">
    <property type="entry name" value="Ribul_P_3_epim-like"/>
</dbReference>
<feature type="active site" description="Proton acceptor" evidence="10 12">
    <location>
        <position position="34"/>
    </location>
</feature>
<comment type="function">
    <text evidence="10">Catalyzes the reversible epimerization of D-ribulose 5-phosphate to D-xylulose 5-phosphate.</text>
</comment>